<comment type="caution">
    <text evidence="1">The sequence shown here is derived from an EMBL/GenBank/DDBJ whole genome shotgun (WGS) entry which is preliminary data.</text>
</comment>
<organism evidence="1 2">
    <name type="scientific">Clavelina lepadiformis</name>
    <name type="common">Light-bulb sea squirt</name>
    <name type="synonym">Ascidia lepadiformis</name>
    <dbReference type="NCBI Taxonomy" id="159417"/>
    <lineage>
        <taxon>Eukaryota</taxon>
        <taxon>Metazoa</taxon>
        <taxon>Chordata</taxon>
        <taxon>Tunicata</taxon>
        <taxon>Ascidiacea</taxon>
        <taxon>Aplousobranchia</taxon>
        <taxon>Clavelinidae</taxon>
        <taxon>Clavelina</taxon>
    </lineage>
</organism>
<name>A0ABP0GFG5_CLALP</name>
<sequence length="92" mass="10156">MQNEIGIILCQHQVVSNVDPDLFNHAASSTLSFLVMCPYTVRLTSAITGQLKAKHPRSAKKCLKQVNVCQSNTGGYDVLTGNKRGQIWPRLD</sequence>
<dbReference type="EMBL" id="CAWYQH010000114">
    <property type="protein sequence ID" value="CAK8690178.1"/>
    <property type="molecule type" value="Genomic_DNA"/>
</dbReference>
<proteinExistence type="predicted"/>
<gene>
    <name evidence="1" type="ORF">CVLEPA_LOCUS22813</name>
</gene>
<evidence type="ECO:0000313" key="1">
    <source>
        <dbReference type="EMBL" id="CAK8690178.1"/>
    </source>
</evidence>
<keyword evidence="2" id="KW-1185">Reference proteome</keyword>
<evidence type="ECO:0000313" key="2">
    <source>
        <dbReference type="Proteomes" id="UP001642483"/>
    </source>
</evidence>
<reference evidence="1 2" key="1">
    <citation type="submission" date="2024-02" db="EMBL/GenBank/DDBJ databases">
        <authorList>
            <person name="Daric V."/>
            <person name="Darras S."/>
        </authorList>
    </citation>
    <scope>NUCLEOTIDE SEQUENCE [LARGE SCALE GENOMIC DNA]</scope>
</reference>
<dbReference type="Proteomes" id="UP001642483">
    <property type="component" value="Unassembled WGS sequence"/>
</dbReference>
<protein>
    <submittedName>
        <fullName evidence="1">Uncharacterized protein</fullName>
    </submittedName>
</protein>
<accession>A0ABP0GFG5</accession>